<feature type="signal peptide" evidence="1">
    <location>
        <begin position="1"/>
        <end position="22"/>
    </location>
</feature>
<organism evidence="2 3">
    <name type="scientific">Mya arenaria</name>
    <name type="common">Soft-shell clam</name>
    <dbReference type="NCBI Taxonomy" id="6604"/>
    <lineage>
        <taxon>Eukaryota</taxon>
        <taxon>Metazoa</taxon>
        <taxon>Spiralia</taxon>
        <taxon>Lophotrochozoa</taxon>
        <taxon>Mollusca</taxon>
        <taxon>Bivalvia</taxon>
        <taxon>Autobranchia</taxon>
        <taxon>Heteroconchia</taxon>
        <taxon>Euheterodonta</taxon>
        <taxon>Imparidentia</taxon>
        <taxon>Neoheterodontei</taxon>
        <taxon>Myida</taxon>
        <taxon>Myoidea</taxon>
        <taxon>Myidae</taxon>
        <taxon>Mya</taxon>
    </lineage>
</organism>
<accession>A0ABY7G031</accession>
<name>A0ABY7G031_MYAAR</name>
<sequence>MRSIVVIAVLVILALSVQHGLGHYRRSARPTEPCVDCYFNRVPTGSTYYDGCNECVCNWDTASCTYMYCPPWYNGCFKRRD</sequence>
<reference evidence="2" key="1">
    <citation type="submission" date="2022-11" db="EMBL/GenBank/DDBJ databases">
        <title>Centuries of genome instability and evolution in soft-shell clam transmissible cancer (bioRxiv).</title>
        <authorList>
            <person name="Hart S.F.M."/>
            <person name="Yonemitsu M.A."/>
            <person name="Giersch R.M."/>
            <person name="Beal B.F."/>
            <person name="Arriagada G."/>
            <person name="Davis B.W."/>
            <person name="Ostrander E.A."/>
            <person name="Goff S.P."/>
            <person name="Metzger M.J."/>
        </authorList>
    </citation>
    <scope>NUCLEOTIDE SEQUENCE</scope>
    <source>
        <strain evidence="2">MELC-2E11</strain>
        <tissue evidence="2">Siphon/mantle</tissue>
    </source>
</reference>
<evidence type="ECO:0000256" key="1">
    <source>
        <dbReference type="SAM" id="SignalP"/>
    </source>
</evidence>
<dbReference type="EMBL" id="CP111026">
    <property type="protein sequence ID" value="WAR27820.1"/>
    <property type="molecule type" value="Genomic_DNA"/>
</dbReference>
<evidence type="ECO:0000313" key="2">
    <source>
        <dbReference type="EMBL" id="WAR27820.1"/>
    </source>
</evidence>
<protein>
    <recommendedName>
        <fullName evidence="4">Pacifastin domain-containing protein</fullName>
    </recommendedName>
</protein>
<keyword evidence="3" id="KW-1185">Reference proteome</keyword>
<evidence type="ECO:0008006" key="4">
    <source>
        <dbReference type="Google" id="ProtNLM"/>
    </source>
</evidence>
<gene>
    <name evidence="2" type="ORF">MAR_013524</name>
</gene>
<feature type="chain" id="PRO_5045583571" description="Pacifastin domain-containing protein" evidence="1">
    <location>
        <begin position="23"/>
        <end position="81"/>
    </location>
</feature>
<proteinExistence type="predicted"/>
<dbReference type="Proteomes" id="UP001164746">
    <property type="component" value="Chromosome 15"/>
</dbReference>
<evidence type="ECO:0000313" key="3">
    <source>
        <dbReference type="Proteomes" id="UP001164746"/>
    </source>
</evidence>
<keyword evidence="1" id="KW-0732">Signal</keyword>